<dbReference type="InterPro" id="IPR027417">
    <property type="entry name" value="P-loop_NTPase"/>
</dbReference>
<evidence type="ECO:0000256" key="3">
    <source>
        <dbReference type="RuleBase" id="RU361155"/>
    </source>
</evidence>
<evidence type="ECO:0000256" key="2">
    <source>
        <dbReference type="ARBA" id="ARBA00022679"/>
    </source>
</evidence>
<protein>
    <recommendedName>
        <fullName evidence="3">Sulfotransferase</fullName>
        <ecNumber evidence="3">2.8.2.-</ecNumber>
    </recommendedName>
</protein>
<dbReference type="Pfam" id="PF00685">
    <property type="entry name" value="Sulfotransfer_1"/>
    <property type="match status" value="1"/>
</dbReference>
<proteinExistence type="inferred from homology"/>
<keyword evidence="2 3" id="KW-0808">Transferase</keyword>
<dbReference type="AlphaFoldDB" id="A0A3P6C1C9"/>
<dbReference type="GO" id="GO:0008146">
    <property type="term" value="F:sulfotransferase activity"/>
    <property type="evidence" value="ECO:0007669"/>
    <property type="project" value="InterPro"/>
</dbReference>
<evidence type="ECO:0000256" key="1">
    <source>
        <dbReference type="ARBA" id="ARBA00005771"/>
    </source>
</evidence>
<accession>A0A3P6C1C9</accession>
<dbReference type="Gene3D" id="3.40.50.300">
    <property type="entry name" value="P-loop containing nucleotide triphosphate hydrolases"/>
    <property type="match status" value="1"/>
</dbReference>
<name>A0A3P6C1C9_BRAOL</name>
<dbReference type="InterPro" id="IPR000863">
    <property type="entry name" value="Sulfotransferase_dom"/>
</dbReference>
<dbReference type="EC" id="2.8.2.-" evidence="3"/>
<gene>
    <name evidence="5" type="ORF">BOLC4T24427H</name>
</gene>
<reference evidence="5" key="1">
    <citation type="submission" date="2018-11" db="EMBL/GenBank/DDBJ databases">
        <authorList>
            <consortium name="Genoscope - CEA"/>
            <person name="William W."/>
        </authorList>
    </citation>
    <scope>NUCLEOTIDE SEQUENCE</scope>
</reference>
<dbReference type="SUPFAM" id="SSF52540">
    <property type="entry name" value="P-loop containing nucleoside triphosphate hydrolases"/>
    <property type="match status" value="1"/>
</dbReference>
<feature type="domain" description="Sulfotransferase" evidence="4">
    <location>
        <begin position="1"/>
        <end position="102"/>
    </location>
</feature>
<dbReference type="PANTHER" id="PTHR11783">
    <property type="entry name" value="SULFOTRANSFERASE SULT"/>
    <property type="match status" value="1"/>
</dbReference>
<dbReference type="EMBL" id="LR031873">
    <property type="protein sequence ID" value="VDD08976.1"/>
    <property type="molecule type" value="Genomic_DNA"/>
</dbReference>
<sequence>MKAEPRDQIKRLADFLGCPFTKREEDNGVVDKVLDLCSLRNLSSLEVNKTLQENIETGKIKKNMSYKFYFRKGEVAESKNYLKPEMENKIDMIIQEKLQGSGLKL</sequence>
<evidence type="ECO:0000259" key="4">
    <source>
        <dbReference type="Pfam" id="PF00685"/>
    </source>
</evidence>
<evidence type="ECO:0000313" key="5">
    <source>
        <dbReference type="EMBL" id="VDD08976.1"/>
    </source>
</evidence>
<organism evidence="5">
    <name type="scientific">Brassica oleracea</name>
    <name type="common">Wild cabbage</name>
    <dbReference type="NCBI Taxonomy" id="3712"/>
    <lineage>
        <taxon>Eukaryota</taxon>
        <taxon>Viridiplantae</taxon>
        <taxon>Streptophyta</taxon>
        <taxon>Embryophyta</taxon>
        <taxon>Tracheophyta</taxon>
        <taxon>Spermatophyta</taxon>
        <taxon>Magnoliopsida</taxon>
        <taxon>eudicotyledons</taxon>
        <taxon>Gunneridae</taxon>
        <taxon>Pentapetalae</taxon>
        <taxon>rosids</taxon>
        <taxon>malvids</taxon>
        <taxon>Brassicales</taxon>
        <taxon>Brassicaceae</taxon>
        <taxon>Brassiceae</taxon>
        <taxon>Brassica</taxon>
    </lineage>
</organism>
<comment type="similarity">
    <text evidence="1 3">Belongs to the sulfotransferase 1 family.</text>
</comment>